<evidence type="ECO:0000259" key="5">
    <source>
        <dbReference type="PROSITE" id="PS50081"/>
    </source>
</evidence>
<dbReference type="PROSITE" id="PS50081">
    <property type="entry name" value="ZF_DAG_PE_2"/>
    <property type="match status" value="1"/>
</dbReference>
<organism evidence="6 7">
    <name type="scientific">Gossypium anomalum</name>
    <dbReference type="NCBI Taxonomy" id="47600"/>
    <lineage>
        <taxon>Eukaryota</taxon>
        <taxon>Viridiplantae</taxon>
        <taxon>Streptophyta</taxon>
        <taxon>Embryophyta</taxon>
        <taxon>Tracheophyta</taxon>
        <taxon>Spermatophyta</taxon>
        <taxon>Magnoliopsida</taxon>
        <taxon>eudicotyledons</taxon>
        <taxon>Gunneridae</taxon>
        <taxon>Pentapetalae</taxon>
        <taxon>rosids</taxon>
        <taxon>malvids</taxon>
        <taxon>Malvales</taxon>
        <taxon>Malvaceae</taxon>
        <taxon>Malvoideae</taxon>
        <taxon>Gossypium</taxon>
    </lineage>
</organism>
<comment type="caution">
    <text evidence="6">The sequence shown here is derived from an EMBL/GenBank/DDBJ whole genome shotgun (WGS) entry which is preliminary data.</text>
</comment>
<reference evidence="6 7" key="1">
    <citation type="journal article" date="2021" name="bioRxiv">
        <title>The Gossypium anomalum genome as a resource for cotton improvement and evolutionary analysis of hybrid incompatibility.</title>
        <authorList>
            <person name="Grover C.E."/>
            <person name="Yuan D."/>
            <person name="Arick M.A."/>
            <person name="Miller E.R."/>
            <person name="Hu G."/>
            <person name="Peterson D.G."/>
            <person name="Wendel J.F."/>
            <person name="Udall J.A."/>
        </authorList>
    </citation>
    <scope>NUCLEOTIDE SEQUENCE [LARGE SCALE GENOMIC DNA]</scope>
    <source>
        <strain evidence="6">JFW-Udall</strain>
        <tissue evidence="6">Leaf</tissue>
    </source>
</reference>
<dbReference type="AlphaFoldDB" id="A0A8J6D7B9"/>
<evidence type="ECO:0000313" key="6">
    <source>
        <dbReference type="EMBL" id="KAG8496385.1"/>
    </source>
</evidence>
<evidence type="ECO:0000256" key="2">
    <source>
        <dbReference type="ARBA" id="ARBA00022737"/>
    </source>
</evidence>
<evidence type="ECO:0000256" key="1">
    <source>
        <dbReference type="ARBA" id="ARBA00022723"/>
    </source>
</evidence>
<dbReference type="PANTHER" id="PTHR32410:SF163">
    <property type="entry name" value="DC1 DOMAIN-CONTAINING PROTEIN"/>
    <property type="match status" value="1"/>
</dbReference>
<gene>
    <name evidence="6" type="ORF">CXB51_009221</name>
</gene>
<sequence length="701" mass="80999">MDLTVSETKKRGEMELQHFSHHHPLLFIQHQSVTDKAALCFGCGKLIDGPSYGCNDCKYYLHKRCAELELTPHLNHPFHPQHLLTLFPESPYEGRGGCDFCRRPSPGFVYHCDPCQFDLHINCALLQSSIAPNFPTSLHQHPLFFIQDHNDEVNRNCFGCMKPLSGPIYLCLDGCFSSTCFFILHKQCAELPLEINHPYDRRKHPLTLLPRPPTHLHNCCCYLCKIQWKGFVYSCSFCKIELTLEDVSAPPTIKNASHEHPWTLLSRQRSFICDFCGTTGDRTPYICAICDLLVHKNCISLPQNIMITRHNHVISHSYSLPQQDELCRICYEEVDTRYGSYHCSASDCNYIAHVHCATDKAVWDGKTIPEDYDERSMKALDESINWITDVVEEMSFGEITVAVEIKHAYHDHNLRLTFSGEMNDDGQCDGCMRPISTPFYSCEQCKFFLHKECAELSRRKRHPFHKHLLTLTNSVGFSTCSACRRPHHGFRYKCNDGDCRQFFKCDIRCILLLETLEHPSHEHSLFLIHNFSAKCSACRRNGNSWNMAYRCTKHCDFTLDLECATLPLTAWYKHDRHPLTLTCTDDSDPSQHYCDLCEHERDPNDRFYYCAECDNSLHFICAIGDIPYLKIGSNIDKHPFHNHPHSFTIVKNIWDCPPCKYCGEVCNEQVLQCKESECNLSVHWFCPAIIRWFSNSNESSF</sequence>
<dbReference type="PANTHER" id="PTHR32410">
    <property type="entry name" value="CYSTEINE/HISTIDINE-RICH C1 DOMAIN FAMILY PROTEIN"/>
    <property type="match status" value="1"/>
</dbReference>
<keyword evidence="4" id="KW-0862">Zinc</keyword>
<dbReference type="SUPFAM" id="SSF57889">
    <property type="entry name" value="Cysteine-rich domain"/>
    <property type="match status" value="7"/>
</dbReference>
<keyword evidence="1" id="KW-0479">Metal-binding</keyword>
<dbReference type="SMART" id="SM00249">
    <property type="entry name" value="PHD"/>
    <property type="match status" value="4"/>
</dbReference>
<evidence type="ECO:0000256" key="4">
    <source>
        <dbReference type="ARBA" id="ARBA00022833"/>
    </source>
</evidence>
<accession>A0A8J6D7B9</accession>
<dbReference type="Proteomes" id="UP000701853">
    <property type="component" value="Chromosome 4"/>
</dbReference>
<keyword evidence="3" id="KW-0863">Zinc-finger</keyword>
<keyword evidence="2" id="KW-0677">Repeat</keyword>
<dbReference type="InterPro" id="IPR046349">
    <property type="entry name" value="C1-like_sf"/>
</dbReference>
<evidence type="ECO:0000256" key="3">
    <source>
        <dbReference type="ARBA" id="ARBA00022771"/>
    </source>
</evidence>
<dbReference type="EMBL" id="JAHUZN010000004">
    <property type="protein sequence ID" value="KAG8496385.1"/>
    <property type="molecule type" value="Genomic_DNA"/>
</dbReference>
<proteinExistence type="predicted"/>
<dbReference type="Pfam" id="PF03107">
    <property type="entry name" value="C1_2"/>
    <property type="match status" value="7"/>
</dbReference>
<evidence type="ECO:0000313" key="7">
    <source>
        <dbReference type="Proteomes" id="UP000701853"/>
    </source>
</evidence>
<dbReference type="InterPro" id="IPR053192">
    <property type="entry name" value="Vacuole_Formation_Reg"/>
</dbReference>
<dbReference type="GO" id="GO:0008270">
    <property type="term" value="F:zinc ion binding"/>
    <property type="evidence" value="ECO:0007669"/>
    <property type="project" value="UniProtKB-KW"/>
</dbReference>
<name>A0A8J6D7B9_9ROSI</name>
<dbReference type="Gene3D" id="3.30.60.20">
    <property type="match status" value="2"/>
</dbReference>
<dbReference type="OrthoDB" id="995737at2759"/>
<protein>
    <recommendedName>
        <fullName evidence="5">Phorbol-ester/DAG-type domain-containing protein</fullName>
    </recommendedName>
</protein>
<keyword evidence="7" id="KW-1185">Reference proteome</keyword>
<dbReference type="InterPro" id="IPR001965">
    <property type="entry name" value="Znf_PHD"/>
</dbReference>
<feature type="domain" description="Phorbol-ester/DAG-type" evidence="5">
    <location>
        <begin position="259"/>
        <end position="306"/>
    </location>
</feature>
<dbReference type="InterPro" id="IPR002219">
    <property type="entry name" value="PKC_DAG/PE"/>
</dbReference>
<dbReference type="InterPro" id="IPR004146">
    <property type="entry name" value="DC1"/>
</dbReference>
<dbReference type="SMART" id="SM00109">
    <property type="entry name" value="C1"/>
    <property type="match status" value="3"/>
</dbReference>